<dbReference type="EC" id="2.7.7.27" evidence="5"/>
<accession>A0ABU3FCF3</accession>
<dbReference type="InterPro" id="IPR011831">
    <property type="entry name" value="ADP-Glc_PPase"/>
</dbReference>
<gene>
    <name evidence="5" type="primary">glgD</name>
    <name evidence="5" type="ORF">P7H27_06270</name>
</gene>
<keyword evidence="5" id="KW-0548">Nucleotidyltransferase</keyword>
<dbReference type="InterPro" id="IPR005835">
    <property type="entry name" value="NTP_transferase_dom"/>
</dbReference>
<sequence length="382" mass="43570">MRANKMNAILGNVYECPELLPLTEKRPLATLPFDCKYRLIDFNLSNAINANIKSVYMIFNQGSTKSVFDHIGGGREWHLDSVDSRYFIHYYQDFLKKKAEGRPYFESVIDYLNKSKSEYTVFMGNRMLCNIDLEAVLKSHQQSNSTMTVVYKKMPKEQVYRQDEILEVDEHGIVQGHHNFLEDNSEAELFNLGMKIFICQTEWLIHALQEGQNSGSPVALLDFFTLAMNKVKTSAYEYTGFLRNIFDIKSYYDANMDMLNPKKFTSLLYSKQKIYTKLKNEVATYYSSTSEVKKSQFATGCLVDGKAYGSLFSRSVVIEKDAAVEDSIVMANCRICERAVVRYAILDKNVVVEPGVKIIGSADKPVVIKKNTHVLSDVYGGE</sequence>
<evidence type="ECO:0000313" key="6">
    <source>
        <dbReference type="Proteomes" id="UP001181046"/>
    </source>
</evidence>
<name>A0ABU3FCF3_9ENTE</name>
<dbReference type="CDD" id="cd04651">
    <property type="entry name" value="LbH_G1P_AT_C"/>
    <property type="match status" value="1"/>
</dbReference>
<dbReference type="InterPro" id="IPR029044">
    <property type="entry name" value="Nucleotide-diphossugar_trans"/>
</dbReference>
<keyword evidence="5" id="KW-0808">Transferase</keyword>
<dbReference type="EMBL" id="JARQAJ010000003">
    <property type="protein sequence ID" value="MDT2759365.1"/>
    <property type="molecule type" value="Genomic_DNA"/>
</dbReference>
<keyword evidence="6" id="KW-1185">Reference proteome</keyword>
<dbReference type="InterPro" id="IPR011832">
    <property type="entry name" value="GlgDAde_trans"/>
</dbReference>
<feature type="domain" description="Glucose-1-phosphate adenylyltransferase/Bifunctional protein GlmU-like C-terminal hexapeptide" evidence="4">
    <location>
        <begin position="288"/>
        <end position="358"/>
    </location>
</feature>
<evidence type="ECO:0000256" key="1">
    <source>
        <dbReference type="ARBA" id="ARBA00010443"/>
    </source>
</evidence>
<proteinExistence type="inferred from homology"/>
<organism evidence="5 6">
    <name type="scientific">Enterococcus xiangfangensis</name>
    <dbReference type="NCBI Taxonomy" id="1296537"/>
    <lineage>
        <taxon>Bacteria</taxon>
        <taxon>Bacillati</taxon>
        <taxon>Bacillota</taxon>
        <taxon>Bacilli</taxon>
        <taxon>Lactobacillales</taxon>
        <taxon>Enterococcaceae</taxon>
        <taxon>Enterococcus</taxon>
    </lineage>
</organism>
<dbReference type="Proteomes" id="UP001181046">
    <property type="component" value="Unassembled WGS sequence"/>
</dbReference>
<evidence type="ECO:0000259" key="4">
    <source>
        <dbReference type="Pfam" id="PF24894"/>
    </source>
</evidence>
<evidence type="ECO:0000313" key="5">
    <source>
        <dbReference type="EMBL" id="MDT2759365.1"/>
    </source>
</evidence>
<evidence type="ECO:0000256" key="2">
    <source>
        <dbReference type="ARBA" id="ARBA00023056"/>
    </source>
</evidence>
<keyword evidence="2" id="KW-0320">Glycogen biosynthesis</keyword>
<protein>
    <submittedName>
        <fullName evidence="5">Glucose-1-phosphate adenylyltransferase subunit GlgD</fullName>
        <ecNumber evidence="5">2.7.7.27</ecNumber>
    </submittedName>
</protein>
<dbReference type="InterPro" id="IPR011004">
    <property type="entry name" value="Trimer_LpxA-like_sf"/>
</dbReference>
<dbReference type="PANTHER" id="PTHR43523">
    <property type="entry name" value="GLUCOSE-1-PHOSPHATE ADENYLYLTRANSFERASE-RELATED"/>
    <property type="match status" value="1"/>
</dbReference>
<evidence type="ECO:0000259" key="3">
    <source>
        <dbReference type="Pfam" id="PF00483"/>
    </source>
</evidence>
<dbReference type="Gene3D" id="3.90.550.10">
    <property type="entry name" value="Spore Coat Polysaccharide Biosynthesis Protein SpsA, Chain A"/>
    <property type="match status" value="1"/>
</dbReference>
<dbReference type="SUPFAM" id="SSF53448">
    <property type="entry name" value="Nucleotide-diphospho-sugar transferases"/>
    <property type="match status" value="1"/>
</dbReference>
<feature type="domain" description="Nucleotidyl transferase" evidence="3">
    <location>
        <begin position="19"/>
        <end position="158"/>
    </location>
</feature>
<dbReference type="PANTHER" id="PTHR43523:SF6">
    <property type="entry name" value="GLYCOGEN BIOSYNTHESIS PROTEIN GLGD"/>
    <property type="match status" value="1"/>
</dbReference>
<dbReference type="SUPFAM" id="SSF51161">
    <property type="entry name" value="Trimeric LpxA-like enzymes"/>
    <property type="match status" value="1"/>
</dbReference>
<comment type="similarity">
    <text evidence="1">Belongs to the bacterial/plant glucose-1-phosphate adenylyltransferase family.</text>
</comment>
<reference evidence="5" key="1">
    <citation type="submission" date="2023-03" db="EMBL/GenBank/DDBJ databases">
        <authorList>
            <person name="Shen W."/>
            <person name="Cai J."/>
        </authorList>
    </citation>
    <scope>NUCLEOTIDE SEQUENCE</scope>
    <source>
        <strain evidence="5">P66-3</strain>
    </source>
</reference>
<dbReference type="Gene3D" id="2.160.10.10">
    <property type="entry name" value="Hexapeptide repeat proteins"/>
    <property type="match status" value="1"/>
</dbReference>
<dbReference type="Pfam" id="PF24894">
    <property type="entry name" value="Hexapep_GlmU"/>
    <property type="match status" value="1"/>
</dbReference>
<dbReference type="InterPro" id="IPR056818">
    <property type="entry name" value="GlmU/GlgC-like_hexapep"/>
</dbReference>
<dbReference type="GO" id="GO:0008878">
    <property type="term" value="F:glucose-1-phosphate adenylyltransferase activity"/>
    <property type="evidence" value="ECO:0007669"/>
    <property type="project" value="UniProtKB-EC"/>
</dbReference>
<comment type="caution">
    <text evidence="5">The sequence shown here is derived from an EMBL/GenBank/DDBJ whole genome shotgun (WGS) entry which is preliminary data.</text>
</comment>
<dbReference type="Pfam" id="PF00483">
    <property type="entry name" value="NTP_transferase"/>
    <property type="match status" value="1"/>
</dbReference>
<dbReference type="RefSeq" id="WP_137618328.1">
    <property type="nucleotide sequence ID" value="NZ_BJDX01000003.1"/>
</dbReference>
<dbReference type="NCBIfam" id="TIGR02092">
    <property type="entry name" value="glgD"/>
    <property type="match status" value="1"/>
</dbReference>